<dbReference type="InterPro" id="IPR017473">
    <property type="entry name" value="Undecaprenyl-P_gluc_Ptfrase"/>
</dbReference>
<name>A0A7C3WKE2_9BACT</name>
<sequence>MVSGQKGFFQHYQHLVVRAQQLLDALVIFFLLVLLCHFYGAEFHPYYSWLATIAFFLSLLVFPSVKLYQPWRGAQIMRLVARIFLAWIFIVAVLTFLGFVTKKTGIYSRRVLLTWMTASPAALAALRLLVYKMLGWARARGFNTRRVVIAGAGELGRQLAANILQVRGMGMQILGFFDDYKKGAEVDLLPAIGARQKILGDLDDLVDFVRQHKVDMVYLALPFRAENRIRQVIEALQDTTASVYLVPDVFVFSLLRAGLTDLRGIPLISLWETPFFGVNGWLKRAEDLILGSLILLCMLPIMAIIALGVKFSSPGPVIFKQRRWGLNGEEIIVYKFRTMTVCEDGETIKQAEPCDQRLTPFGAFLRRTSLDELPQFFNVIQGSMSIVGPRPHAVAHNEFFRQRLPGYMLRHKVRPGITGWAQIHGCRGGSSLQEMERRLEYDLDYLRRWSLWLDLKIIFFSIFLILRDKNAY</sequence>
<keyword evidence="5 7" id="KW-1133">Transmembrane helix</keyword>
<dbReference type="PANTHER" id="PTHR30576:SF21">
    <property type="entry name" value="UDP-GLUCOSE:UNDECAPRENYL-PHOSPHATE GLUCOSE-1-PHOSPHATE TRANSFERASE"/>
    <property type="match status" value="1"/>
</dbReference>
<protein>
    <submittedName>
        <fullName evidence="9">Undecaprenyl-phosphate glucose phosphotransferase</fullName>
        <ecNumber evidence="9">2.7.8.31</ecNumber>
    </submittedName>
</protein>
<evidence type="ECO:0000313" key="9">
    <source>
        <dbReference type="EMBL" id="HGB13793.1"/>
    </source>
</evidence>
<keyword evidence="3 9" id="KW-0808">Transferase</keyword>
<dbReference type="Pfam" id="PF02397">
    <property type="entry name" value="Bac_transf"/>
    <property type="match status" value="1"/>
</dbReference>
<dbReference type="GO" id="GO:0016020">
    <property type="term" value="C:membrane"/>
    <property type="evidence" value="ECO:0007669"/>
    <property type="project" value="UniProtKB-SubCell"/>
</dbReference>
<organism evidence="9">
    <name type="scientific">Desulfobacca acetoxidans</name>
    <dbReference type="NCBI Taxonomy" id="60893"/>
    <lineage>
        <taxon>Bacteria</taxon>
        <taxon>Pseudomonadati</taxon>
        <taxon>Thermodesulfobacteriota</taxon>
        <taxon>Desulfobaccia</taxon>
        <taxon>Desulfobaccales</taxon>
        <taxon>Desulfobaccaceae</taxon>
        <taxon>Desulfobacca</taxon>
    </lineage>
</organism>
<reference evidence="9" key="1">
    <citation type="journal article" date="2020" name="mSystems">
        <title>Genome- and Community-Level Interaction Insights into Carbon Utilization and Element Cycling Functions of Hydrothermarchaeota in Hydrothermal Sediment.</title>
        <authorList>
            <person name="Zhou Z."/>
            <person name="Liu Y."/>
            <person name="Xu W."/>
            <person name="Pan J."/>
            <person name="Luo Z.H."/>
            <person name="Li M."/>
        </authorList>
    </citation>
    <scope>NUCLEOTIDE SEQUENCE [LARGE SCALE GENOMIC DNA]</scope>
    <source>
        <strain evidence="9">SpSt-776</strain>
    </source>
</reference>
<dbReference type="NCBIfam" id="TIGR03023">
    <property type="entry name" value="WcaJ_sugtrans"/>
    <property type="match status" value="1"/>
</dbReference>
<evidence type="ECO:0000259" key="8">
    <source>
        <dbReference type="Pfam" id="PF02397"/>
    </source>
</evidence>
<dbReference type="InterPro" id="IPR003362">
    <property type="entry name" value="Bact_transf"/>
</dbReference>
<evidence type="ECO:0000256" key="7">
    <source>
        <dbReference type="SAM" id="Phobius"/>
    </source>
</evidence>
<feature type="domain" description="Bacterial sugar transferase" evidence="8">
    <location>
        <begin position="283"/>
        <end position="466"/>
    </location>
</feature>
<evidence type="ECO:0000256" key="5">
    <source>
        <dbReference type="ARBA" id="ARBA00022989"/>
    </source>
</evidence>
<keyword evidence="4 7" id="KW-0812">Transmembrane</keyword>
<feature type="transmembrane region" description="Helical" evidence="7">
    <location>
        <begin position="21"/>
        <end position="40"/>
    </location>
</feature>
<evidence type="ECO:0000256" key="6">
    <source>
        <dbReference type="ARBA" id="ARBA00023136"/>
    </source>
</evidence>
<dbReference type="InterPro" id="IPR036291">
    <property type="entry name" value="NAD(P)-bd_dom_sf"/>
</dbReference>
<proteinExistence type="inferred from homology"/>
<keyword evidence="6 7" id="KW-0472">Membrane</keyword>
<dbReference type="InterPro" id="IPR017475">
    <property type="entry name" value="EPS_sugar_tfrase"/>
</dbReference>
<comment type="subcellular location">
    <subcellularLocation>
        <location evidence="1">Membrane</location>
        <topology evidence="1">Multi-pass membrane protein</topology>
    </subcellularLocation>
</comment>
<accession>A0A7C3WKE2</accession>
<evidence type="ECO:0000256" key="4">
    <source>
        <dbReference type="ARBA" id="ARBA00022692"/>
    </source>
</evidence>
<gene>
    <name evidence="9" type="ORF">ENV62_00935</name>
</gene>
<dbReference type="PANTHER" id="PTHR30576">
    <property type="entry name" value="COLANIC BIOSYNTHESIS UDP-GLUCOSE LIPID CARRIER TRANSFERASE"/>
    <property type="match status" value="1"/>
</dbReference>
<dbReference type="EC" id="2.7.8.31" evidence="9"/>
<dbReference type="EMBL" id="DTHB01000016">
    <property type="protein sequence ID" value="HGB13793.1"/>
    <property type="molecule type" value="Genomic_DNA"/>
</dbReference>
<feature type="transmembrane region" description="Helical" evidence="7">
    <location>
        <begin position="112"/>
        <end position="130"/>
    </location>
</feature>
<evidence type="ECO:0000256" key="2">
    <source>
        <dbReference type="ARBA" id="ARBA00006464"/>
    </source>
</evidence>
<evidence type="ECO:0000256" key="1">
    <source>
        <dbReference type="ARBA" id="ARBA00004141"/>
    </source>
</evidence>
<dbReference type="Pfam" id="PF13727">
    <property type="entry name" value="CoA_binding_3"/>
    <property type="match status" value="1"/>
</dbReference>
<evidence type="ECO:0000256" key="3">
    <source>
        <dbReference type="ARBA" id="ARBA00022679"/>
    </source>
</evidence>
<dbReference type="SUPFAM" id="SSF51735">
    <property type="entry name" value="NAD(P)-binding Rossmann-fold domains"/>
    <property type="match status" value="1"/>
</dbReference>
<dbReference type="AlphaFoldDB" id="A0A7C3WKE2"/>
<dbReference type="GO" id="GO:0089702">
    <property type="term" value="F:undecaprenyl-phosphate glucose phosphotransferase activity"/>
    <property type="evidence" value="ECO:0007669"/>
    <property type="project" value="UniProtKB-EC"/>
</dbReference>
<comment type="caution">
    <text evidence="9">The sequence shown here is derived from an EMBL/GenBank/DDBJ whole genome shotgun (WGS) entry which is preliminary data.</text>
</comment>
<feature type="transmembrane region" description="Helical" evidence="7">
    <location>
        <begin position="46"/>
        <end position="67"/>
    </location>
</feature>
<dbReference type="NCBIfam" id="TIGR03025">
    <property type="entry name" value="EPS_sugtrans"/>
    <property type="match status" value="1"/>
</dbReference>
<dbReference type="GO" id="GO:0009242">
    <property type="term" value="P:colanic acid biosynthetic process"/>
    <property type="evidence" value="ECO:0007669"/>
    <property type="project" value="TreeGrafter"/>
</dbReference>
<feature type="transmembrane region" description="Helical" evidence="7">
    <location>
        <begin position="79"/>
        <end position="100"/>
    </location>
</feature>
<comment type="similarity">
    <text evidence="2">Belongs to the bacterial sugar transferase family.</text>
</comment>
<dbReference type="Gene3D" id="3.40.50.720">
    <property type="entry name" value="NAD(P)-binding Rossmann-like Domain"/>
    <property type="match status" value="1"/>
</dbReference>
<feature type="transmembrane region" description="Helical" evidence="7">
    <location>
        <begin position="288"/>
        <end position="309"/>
    </location>
</feature>